<dbReference type="STRING" id="1661398.A0A482VND1"/>
<dbReference type="InterPro" id="IPR047579">
    <property type="entry name" value="DD_CABYR_SP17"/>
</dbReference>
<evidence type="ECO:0000313" key="2">
    <source>
        <dbReference type="Proteomes" id="UP000292052"/>
    </source>
</evidence>
<protein>
    <submittedName>
        <fullName evidence="1">Uncharacterized protein</fullName>
    </submittedName>
</protein>
<accession>A0A482VND1</accession>
<dbReference type="Proteomes" id="UP000292052">
    <property type="component" value="Unassembled WGS sequence"/>
</dbReference>
<dbReference type="CDD" id="cd12100">
    <property type="entry name" value="DD_CABYR_SP17"/>
    <property type="match status" value="1"/>
</dbReference>
<dbReference type="EMBL" id="QDEB01081018">
    <property type="protein sequence ID" value="RZC34325.1"/>
    <property type="molecule type" value="Genomic_DNA"/>
</dbReference>
<sequence>MDAMLQRHCARYIYVVPNGLRELMSDISREVTNLIKSSSVSSSLLPIQVLRSQPEDIYTFIADYLDALMITRENARVSAKFVQYMTDAAETLIDLLSSSGMSKAEANHAAEVIQEAFRTWSSRKGILKEDEETIVARIIEDTGISELQAQEAAICIQNAFRAFKMRQEREQEFLTGVVDWRVAARSAIKLYRKTGVSPEEAKRAANLIKAAYKGYYTRRTLQQLNEVNAAIEEEEPAMMGDDMSMASGFSDRKKEVRIDYQTVVPHVDFGDEELISRELTTIMDDELGGMDDDQDVMDKIFGSGRKKESTTEDFVKELLEEYVLK</sequence>
<dbReference type="GO" id="GO:0005516">
    <property type="term" value="F:calmodulin binding"/>
    <property type="evidence" value="ECO:0007669"/>
    <property type="project" value="TreeGrafter"/>
</dbReference>
<dbReference type="PROSITE" id="PS50096">
    <property type="entry name" value="IQ"/>
    <property type="match status" value="1"/>
</dbReference>
<dbReference type="OrthoDB" id="26525at2759"/>
<name>A0A482VND1_ASBVE</name>
<dbReference type="PANTHER" id="PTHR10699">
    <property type="entry name" value="NEUROMODULIN"/>
    <property type="match status" value="1"/>
</dbReference>
<dbReference type="PANTHER" id="PTHR10699:SF11">
    <property type="entry name" value="IGLOO, ISOFORM A"/>
    <property type="match status" value="1"/>
</dbReference>
<evidence type="ECO:0000313" key="1">
    <source>
        <dbReference type="EMBL" id="RZC34325.1"/>
    </source>
</evidence>
<dbReference type="InterPro" id="IPR000048">
    <property type="entry name" value="IQ_motif_EF-hand-BS"/>
</dbReference>
<proteinExistence type="predicted"/>
<reference evidence="1 2" key="1">
    <citation type="submission" date="2017-03" db="EMBL/GenBank/DDBJ databases">
        <title>Genome of the blue death feigning beetle - Asbolus verrucosus.</title>
        <authorList>
            <person name="Rider S.D."/>
        </authorList>
    </citation>
    <scope>NUCLEOTIDE SEQUENCE [LARGE SCALE GENOMIC DNA]</scope>
    <source>
        <strain evidence="1">Butters</strain>
        <tissue evidence="1">Head and leg muscle</tissue>
    </source>
</reference>
<keyword evidence="2" id="KW-1185">Reference proteome</keyword>
<dbReference type="Gene3D" id="1.20.890.10">
    <property type="entry name" value="cAMP-dependent protein kinase regulatory subunit, dimerization-anchoring domain"/>
    <property type="match status" value="1"/>
</dbReference>
<dbReference type="SMART" id="SM00015">
    <property type="entry name" value="IQ"/>
    <property type="match status" value="3"/>
</dbReference>
<comment type="caution">
    <text evidence="1">The sequence shown here is derived from an EMBL/GenBank/DDBJ whole genome shotgun (WGS) entry which is preliminary data.</text>
</comment>
<dbReference type="AlphaFoldDB" id="A0A482VND1"/>
<organism evidence="1 2">
    <name type="scientific">Asbolus verrucosus</name>
    <name type="common">Desert ironclad beetle</name>
    <dbReference type="NCBI Taxonomy" id="1661398"/>
    <lineage>
        <taxon>Eukaryota</taxon>
        <taxon>Metazoa</taxon>
        <taxon>Ecdysozoa</taxon>
        <taxon>Arthropoda</taxon>
        <taxon>Hexapoda</taxon>
        <taxon>Insecta</taxon>
        <taxon>Pterygota</taxon>
        <taxon>Neoptera</taxon>
        <taxon>Endopterygota</taxon>
        <taxon>Coleoptera</taxon>
        <taxon>Polyphaga</taxon>
        <taxon>Cucujiformia</taxon>
        <taxon>Tenebrionidae</taxon>
        <taxon>Pimeliinae</taxon>
        <taxon>Asbolus</taxon>
    </lineage>
</organism>
<dbReference type="Gene3D" id="1.20.5.190">
    <property type="match status" value="1"/>
</dbReference>
<gene>
    <name evidence="1" type="ORF">BDFB_007668</name>
</gene>